<dbReference type="PATRIC" id="fig|693.5.peg.3300"/>
<dbReference type="STRING" id="693.AKJ17_16205"/>
<keyword evidence="3" id="KW-1185">Reference proteome</keyword>
<dbReference type="Proteomes" id="UP000037515">
    <property type="component" value="Unassembled WGS sequence"/>
</dbReference>
<dbReference type="RefSeq" id="WP_053396861.1">
    <property type="nucleotide sequence ID" value="NZ_LHPJ01000017.1"/>
</dbReference>
<evidence type="ECO:0000313" key="3">
    <source>
        <dbReference type="Proteomes" id="UP000037515"/>
    </source>
</evidence>
<accession>A0A0M0HKK7</accession>
<dbReference type="PROSITE" id="PS51257">
    <property type="entry name" value="PROKAR_LIPOPROTEIN"/>
    <property type="match status" value="1"/>
</dbReference>
<evidence type="ECO:0008006" key="4">
    <source>
        <dbReference type="Google" id="ProtNLM"/>
    </source>
</evidence>
<protein>
    <recommendedName>
        <fullName evidence="4">Lipoprotein</fullName>
    </recommendedName>
</protein>
<dbReference type="EMBL" id="LHPJ01000017">
    <property type="protein sequence ID" value="KOO02303.1"/>
    <property type="molecule type" value="Genomic_DNA"/>
</dbReference>
<feature type="chain" id="PRO_5005599983" description="Lipoprotein" evidence="1">
    <location>
        <begin position="21"/>
        <end position="512"/>
    </location>
</feature>
<organism evidence="2 3">
    <name type="scientific">Vibrio nereis</name>
    <dbReference type="NCBI Taxonomy" id="693"/>
    <lineage>
        <taxon>Bacteria</taxon>
        <taxon>Pseudomonadati</taxon>
        <taxon>Pseudomonadota</taxon>
        <taxon>Gammaproteobacteria</taxon>
        <taxon>Vibrionales</taxon>
        <taxon>Vibrionaceae</taxon>
        <taxon>Vibrio</taxon>
    </lineage>
</organism>
<feature type="signal peptide" evidence="1">
    <location>
        <begin position="1"/>
        <end position="20"/>
    </location>
</feature>
<sequence length="512" mass="57086">MKALQNPVALATLLALQACSNTPVVEETPPAQPQATLDKPASVKPQTFVMRGQIVLGHEVRTITPCGSQNQYWLDLSHDRFQQGLALVHAPYSPLYGEVIGHLKSAEKDGFASDYRAQFVVDQINLLTAENPARCDLAAKPTRAFGNEPFWSVSFDHDQLMFNQPGEKQRALTLTSSRIERDKRRYQFDGGQLELKQHSCVDGMSDSLYGWKATFTLNDKTYQGCATLSNQDATQDWAASYQAQATKGTPFNVTMQLKPDHTAQTTYSYLSGEADTVEKGFWQQLNPDQVQVVGTQLQSQPLNSERIYTRDGYQLTTKKEKVGDVVYDIADGGMTLFQSKQALSYGDQPMPNRELTAAKIPSSADFNPKVDRAIREYFRMHKTDPTGTRYRWLTYDLNGDGNKELLAQLDWCGSGGCTLLIFENHEQKWRFNSRITLVRTPINLGKNASESWQDLVMFVSGGGATPNQHILQHNEVSYPLNPSVAPVANYDEISEVQLFSDGLTPHQGGVAL</sequence>
<proteinExistence type="predicted"/>
<dbReference type="OrthoDB" id="5348860at2"/>
<comment type="caution">
    <text evidence="2">The sequence shown here is derived from an EMBL/GenBank/DDBJ whole genome shotgun (WGS) entry which is preliminary data.</text>
</comment>
<name>A0A0M0HKK7_VIBNE</name>
<evidence type="ECO:0000256" key="1">
    <source>
        <dbReference type="SAM" id="SignalP"/>
    </source>
</evidence>
<reference evidence="3" key="1">
    <citation type="submission" date="2015-08" db="EMBL/GenBank/DDBJ databases">
        <title>Vibrio galatheae sp. nov., a novel member of the Vibrionaceae family isolated from the Solomon Islands.</title>
        <authorList>
            <person name="Giubergia S."/>
            <person name="Machado H."/>
            <person name="Mateiu R.V."/>
            <person name="Gram L."/>
        </authorList>
    </citation>
    <scope>NUCLEOTIDE SEQUENCE [LARGE SCALE GENOMIC DNA]</scope>
    <source>
        <strain evidence="3">DSM 19584</strain>
    </source>
</reference>
<gene>
    <name evidence="2" type="ORF">AKJ17_16205</name>
</gene>
<keyword evidence="1" id="KW-0732">Signal</keyword>
<dbReference type="AlphaFoldDB" id="A0A0M0HKK7"/>
<evidence type="ECO:0000313" key="2">
    <source>
        <dbReference type="EMBL" id="KOO02303.1"/>
    </source>
</evidence>